<accession>A0AAV9SW48</accession>
<reference evidence="2 3" key="1">
    <citation type="submission" date="2023-04" db="EMBL/GenBank/DDBJ databases">
        <title>Colletotrichum tabacum stain YC1 causing leaf anthracnose on Nicotiana tabacum(L.) cv.</title>
        <authorList>
            <person name="Ji Z."/>
            <person name="Wang M."/>
            <person name="Zhang J."/>
            <person name="Wang N."/>
            <person name="Zhou Z."/>
        </authorList>
    </citation>
    <scope>NUCLEOTIDE SEQUENCE [LARGE SCALE GENOMIC DNA]</scope>
    <source>
        <strain evidence="2 3">YC1</strain>
    </source>
</reference>
<comment type="caution">
    <text evidence="2">The sequence shown here is derived from an EMBL/GenBank/DDBJ whole genome shotgun (WGS) entry which is preliminary data.</text>
</comment>
<dbReference type="EMBL" id="JASAOK010000049">
    <property type="protein sequence ID" value="KAK6208542.1"/>
    <property type="molecule type" value="Genomic_DNA"/>
</dbReference>
<evidence type="ECO:0000313" key="3">
    <source>
        <dbReference type="Proteomes" id="UP001327957"/>
    </source>
</evidence>
<organism evidence="2 3">
    <name type="scientific">Colletotrichum tabaci</name>
    <dbReference type="NCBI Taxonomy" id="1209068"/>
    <lineage>
        <taxon>Eukaryota</taxon>
        <taxon>Fungi</taxon>
        <taxon>Dikarya</taxon>
        <taxon>Ascomycota</taxon>
        <taxon>Pezizomycotina</taxon>
        <taxon>Sordariomycetes</taxon>
        <taxon>Hypocreomycetidae</taxon>
        <taxon>Glomerellales</taxon>
        <taxon>Glomerellaceae</taxon>
        <taxon>Colletotrichum</taxon>
        <taxon>Colletotrichum destructivum species complex</taxon>
    </lineage>
</organism>
<protein>
    <submittedName>
        <fullName evidence="2">Uncharacterized protein</fullName>
    </submittedName>
</protein>
<evidence type="ECO:0000256" key="1">
    <source>
        <dbReference type="SAM" id="MobiDB-lite"/>
    </source>
</evidence>
<name>A0AAV9SW48_9PEZI</name>
<dbReference type="AlphaFoldDB" id="A0AAV9SW48"/>
<evidence type="ECO:0000313" key="2">
    <source>
        <dbReference type="EMBL" id="KAK6208542.1"/>
    </source>
</evidence>
<dbReference type="Proteomes" id="UP001327957">
    <property type="component" value="Unassembled WGS sequence"/>
</dbReference>
<feature type="compositionally biased region" description="Low complexity" evidence="1">
    <location>
        <begin position="145"/>
        <end position="158"/>
    </location>
</feature>
<feature type="region of interest" description="Disordered" evidence="1">
    <location>
        <begin position="135"/>
        <end position="158"/>
    </location>
</feature>
<gene>
    <name evidence="2" type="ORF">QIS74_12060</name>
</gene>
<keyword evidence="3" id="KW-1185">Reference proteome</keyword>
<proteinExistence type="predicted"/>
<sequence>MAATNRICPMPEPATAPWGLTITDADFQKLKAGLQVFSMDDRLRVWFTEEPESGDVTIHIVRHWIGRELYSVVIKPGDGCATIETINWSQDQGGIRITEGIAKMHVVILTRCNMGCEFEGLPDCDSEDFFDEPAPGSYDKPNVLTNGTNGTNGINGNH</sequence>